<dbReference type="CDD" id="cd12384">
    <property type="entry name" value="RRM_RBM24_RBM38_like"/>
    <property type="match status" value="1"/>
</dbReference>
<dbReference type="InterPro" id="IPR012677">
    <property type="entry name" value="Nucleotide-bd_a/b_plait_sf"/>
</dbReference>
<dbReference type="OrthoDB" id="439808at2759"/>
<dbReference type="InterPro" id="IPR000504">
    <property type="entry name" value="RRM_dom"/>
</dbReference>
<dbReference type="InterPro" id="IPR035979">
    <property type="entry name" value="RBD_domain_sf"/>
</dbReference>
<feature type="domain" description="RRM" evidence="4">
    <location>
        <begin position="339"/>
        <end position="423"/>
    </location>
</feature>
<dbReference type="InterPro" id="IPR025558">
    <property type="entry name" value="DUF4283"/>
</dbReference>
<sequence length="598" mass="65411">MENPRVSGGLEGGSSSRPPDPPPLSFAVVVGRPGNVGGSSPAIIPIKQPTTYKGEPALFFTEDETKLLPSPHRLTLVAKCSYGRPSLDIIKTFMKKSARVRLACSVGILDSRHLLFRFSSEEDYLMIWIKEVMYINGFLFRFFKWTPSFVSAIEPSIVLIWVSFPNLPLHLFNDSAIRSIGSIIGKVLKLDGATQYFSKPSVDRACIEVDLLKQNPDRFWLVGKSKEQPKIADSSSPIMDENIGCEVHSRDGATEDLYPSKLTTPAMKGYKASLKDGVAEDTSPQKVTRSAIQGLLNSSKNIGDFDNQPHSKGIEFNVQIEDSDEDDISSGQFGDTTYTKLFVGGLAWETQRETMKKYFEQFGEILEAVVITDKNTGRSKGYGFVTFREPEAAMKACVDAAPVIDGRRANCNLASLGVQRSRPSTPQHGGGRNFRVINSFKTAGLQGGGGTAFPSAATFPHYAFQQGIPYNVYGYSLYSPDYAYPTSYYGVYGGTNATQYPMYGVGGEACGMTTAGFYPNYLQFGNGNGNGYPAGQGYGVQYPHDLFHYSTGYYDGPISLAPTPPSQAGVTMDLKALHAPPPPYQRHSHPLQYPVKSI</sequence>
<dbReference type="AlphaFoldDB" id="A0A835DPK9"/>
<evidence type="ECO:0000256" key="3">
    <source>
        <dbReference type="SAM" id="MobiDB-lite"/>
    </source>
</evidence>
<name>A0A835DPK9_TETSI</name>
<feature type="region of interest" description="Disordered" evidence="3">
    <location>
        <begin position="1"/>
        <end position="24"/>
    </location>
</feature>
<keyword evidence="6" id="KW-1185">Reference proteome</keyword>
<dbReference type="SUPFAM" id="SSF54928">
    <property type="entry name" value="RNA-binding domain, RBD"/>
    <property type="match status" value="1"/>
</dbReference>
<evidence type="ECO:0000256" key="2">
    <source>
        <dbReference type="PROSITE-ProRule" id="PRU00176"/>
    </source>
</evidence>
<accession>A0A835DPK9</accession>
<proteinExistence type="predicted"/>
<evidence type="ECO:0000259" key="4">
    <source>
        <dbReference type="PROSITE" id="PS50102"/>
    </source>
</evidence>
<dbReference type="PANTHER" id="PTHR11176">
    <property type="entry name" value="BOULE-RELATED"/>
    <property type="match status" value="1"/>
</dbReference>
<gene>
    <name evidence="5" type="ORF">HHK36_004577</name>
</gene>
<dbReference type="GO" id="GO:0003723">
    <property type="term" value="F:RNA binding"/>
    <property type="evidence" value="ECO:0007669"/>
    <property type="project" value="UniProtKB-UniRule"/>
</dbReference>
<dbReference type="PROSITE" id="PS50102">
    <property type="entry name" value="RRM"/>
    <property type="match status" value="1"/>
</dbReference>
<dbReference type="Pfam" id="PF00076">
    <property type="entry name" value="RRM_1"/>
    <property type="match status" value="1"/>
</dbReference>
<evidence type="ECO:0000313" key="5">
    <source>
        <dbReference type="EMBL" id="KAF8412018.1"/>
    </source>
</evidence>
<dbReference type="Gene3D" id="3.30.70.330">
    <property type="match status" value="1"/>
</dbReference>
<organism evidence="5 6">
    <name type="scientific">Tetracentron sinense</name>
    <name type="common">Spur-leaf</name>
    <dbReference type="NCBI Taxonomy" id="13715"/>
    <lineage>
        <taxon>Eukaryota</taxon>
        <taxon>Viridiplantae</taxon>
        <taxon>Streptophyta</taxon>
        <taxon>Embryophyta</taxon>
        <taxon>Tracheophyta</taxon>
        <taxon>Spermatophyta</taxon>
        <taxon>Magnoliopsida</taxon>
        <taxon>Trochodendrales</taxon>
        <taxon>Trochodendraceae</taxon>
        <taxon>Tetracentron</taxon>
    </lineage>
</organism>
<keyword evidence="1 2" id="KW-0694">RNA-binding</keyword>
<dbReference type="Proteomes" id="UP000655225">
    <property type="component" value="Unassembled WGS sequence"/>
</dbReference>
<evidence type="ECO:0000256" key="1">
    <source>
        <dbReference type="ARBA" id="ARBA00022884"/>
    </source>
</evidence>
<protein>
    <recommendedName>
        <fullName evidence="4">RRM domain-containing protein</fullName>
    </recommendedName>
</protein>
<dbReference type="FunFam" id="3.30.70.330:FF:000250">
    <property type="entry name" value="RNA-binding (RRM/RBD/RNP motifs) family protein"/>
    <property type="match status" value="1"/>
</dbReference>
<dbReference type="PANTHER" id="PTHR11176:SF16">
    <property type="entry name" value="OS01G0876800 PROTEIN"/>
    <property type="match status" value="1"/>
</dbReference>
<comment type="caution">
    <text evidence="5">The sequence shown here is derived from an EMBL/GenBank/DDBJ whole genome shotgun (WGS) entry which is preliminary data.</text>
</comment>
<dbReference type="SMART" id="SM00360">
    <property type="entry name" value="RRM"/>
    <property type="match status" value="1"/>
</dbReference>
<dbReference type="EMBL" id="JABCRI010000002">
    <property type="protein sequence ID" value="KAF8412018.1"/>
    <property type="molecule type" value="Genomic_DNA"/>
</dbReference>
<reference evidence="5 6" key="1">
    <citation type="submission" date="2020-04" db="EMBL/GenBank/DDBJ databases">
        <title>Plant Genome Project.</title>
        <authorList>
            <person name="Zhang R.-G."/>
        </authorList>
    </citation>
    <scope>NUCLEOTIDE SEQUENCE [LARGE SCALE GENOMIC DNA]</scope>
    <source>
        <strain evidence="5">YNK0</strain>
        <tissue evidence="5">Leaf</tissue>
    </source>
</reference>
<evidence type="ECO:0000313" key="6">
    <source>
        <dbReference type="Proteomes" id="UP000655225"/>
    </source>
</evidence>
<dbReference type="Pfam" id="PF14111">
    <property type="entry name" value="DUF4283"/>
    <property type="match status" value="1"/>
</dbReference>